<keyword evidence="8" id="KW-1185">Reference proteome</keyword>
<evidence type="ECO:0000256" key="3">
    <source>
        <dbReference type="ARBA" id="ARBA00022989"/>
    </source>
</evidence>
<evidence type="ECO:0000313" key="8">
    <source>
        <dbReference type="Proteomes" id="UP001596997"/>
    </source>
</evidence>
<evidence type="ECO:0000256" key="1">
    <source>
        <dbReference type="ARBA" id="ARBA00004141"/>
    </source>
</evidence>
<evidence type="ECO:0000256" key="2">
    <source>
        <dbReference type="ARBA" id="ARBA00022692"/>
    </source>
</evidence>
<feature type="transmembrane region" description="Helical" evidence="5">
    <location>
        <begin position="138"/>
        <end position="156"/>
    </location>
</feature>
<evidence type="ECO:0000259" key="6">
    <source>
        <dbReference type="Pfam" id="PF06271"/>
    </source>
</evidence>
<comment type="subcellular location">
    <subcellularLocation>
        <location evidence="1">Membrane</location>
        <topology evidence="1">Multi-pass membrane protein</topology>
    </subcellularLocation>
</comment>
<protein>
    <submittedName>
        <fullName evidence="7">RDD family protein</fullName>
    </submittedName>
</protein>
<dbReference type="PANTHER" id="PTHR38480">
    <property type="entry name" value="SLR0254 PROTEIN"/>
    <property type="match status" value="1"/>
</dbReference>
<organism evidence="7 8">
    <name type="scientific">Pseudofulvibacter geojedonensis</name>
    <dbReference type="NCBI Taxonomy" id="1123758"/>
    <lineage>
        <taxon>Bacteria</taxon>
        <taxon>Pseudomonadati</taxon>
        <taxon>Bacteroidota</taxon>
        <taxon>Flavobacteriia</taxon>
        <taxon>Flavobacteriales</taxon>
        <taxon>Flavobacteriaceae</taxon>
        <taxon>Pseudofulvibacter</taxon>
    </lineage>
</organism>
<gene>
    <name evidence="7" type="ORF">ACFQ1O_03060</name>
</gene>
<feature type="domain" description="RDD" evidence="6">
    <location>
        <begin position="17"/>
        <end position="169"/>
    </location>
</feature>
<feature type="transmembrane region" description="Helical" evidence="5">
    <location>
        <begin position="112"/>
        <end position="132"/>
    </location>
</feature>
<reference evidence="8" key="1">
    <citation type="journal article" date="2019" name="Int. J. Syst. Evol. Microbiol.">
        <title>The Global Catalogue of Microorganisms (GCM) 10K type strain sequencing project: providing services to taxonomists for standard genome sequencing and annotation.</title>
        <authorList>
            <consortium name="The Broad Institute Genomics Platform"/>
            <consortium name="The Broad Institute Genome Sequencing Center for Infectious Disease"/>
            <person name="Wu L."/>
            <person name="Ma J."/>
        </authorList>
    </citation>
    <scope>NUCLEOTIDE SEQUENCE [LARGE SCALE GENOMIC DNA]</scope>
    <source>
        <strain evidence="8">CCUG 62114</strain>
    </source>
</reference>
<keyword evidence="2 5" id="KW-0812">Transmembrane</keyword>
<dbReference type="Pfam" id="PF06271">
    <property type="entry name" value="RDD"/>
    <property type="match status" value="1"/>
</dbReference>
<keyword evidence="3 5" id="KW-1133">Transmembrane helix</keyword>
<comment type="caution">
    <text evidence="7">The sequence shown here is derived from an EMBL/GenBank/DDBJ whole genome shotgun (WGS) entry which is preliminary data.</text>
</comment>
<accession>A0ABW3HZI3</accession>
<sequence length="265" mass="29916">MLQINTTQNVKISFGLADVGYRILAFGLDFIILVAYLFVLFNVFNFGALINAFGDSWSQTAMATLGILPVVLYTLVSEILLQGQTVGKKILKLKVLKVDGFQAAPIDFMIRWFFRSVEIYGLLFFSAIAYAAGFFETLFIIGITLTPIAAFIVLVSGKQNQRFGDMVAGTTVVRLKNSINISHTILEEIQSDYQPTYHDVIKLSDNDARIIKETFLAAKKNKDYAILIKLRKKIEEVTGITNNEKNDLIFLDKVMKDYNYFTQNM</sequence>
<evidence type="ECO:0000256" key="4">
    <source>
        <dbReference type="ARBA" id="ARBA00023136"/>
    </source>
</evidence>
<dbReference type="InterPro" id="IPR010432">
    <property type="entry name" value="RDD"/>
</dbReference>
<feature type="transmembrane region" description="Helical" evidence="5">
    <location>
        <begin position="21"/>
        <end position="41"/>
    </location>
</feature>
<proteinExistence type="predicted"/>
<keyword evidence="4 5" id="KW-0472">Membrane</keyword>
<evidence type="ECO:0000313" key="7">
    <source>
        <dbReference type="EMBL" id="MFD0962979.1"/>
    </source>
</evidence>
<dbReference type="Proteomes" id="UP001596997">
    <property type="component" value="Unassembled WGS sequence"/>
</dbReference>
<evidence type="ECO:0000256" key="5">
    <source>
        <dbReference type="SAM" id="Phobius"/>
    </source>
</evidence>
<dbReference type="PANTHER" id="PTHR38480:SF1">
    <property type="entry name" value="SLR0254 PROTEIN"/>
    <property type="match status" value="1"/>
</dbReference>
<dbReference type="RefSeq" id="WP_377713185.1">
    <property type="nucleotide sequence ID" value="NZ_JBHTJM010000002.1"/>
</dbReference>
<name>A0ABW3HZI3_9FLAO</name>
<feature type="transmembrane region" description="Helical" evidence="5">
    <location>
        <begin position="61"/>
        <end position="81"/>
    </location>
</feature>
<dbReference type="EMBL" id="JBHTJM010000002">
    <property type="protein sequence ID" value="MFD0962979.1"/>
    <property type="molecule type" value="Genomic_DNA"/>
</dbReference>